<dbReference type="Pfam" id="PF01814">
    <property type="entry name" value="Hemerythrin"/>
    <property type="match status" value="1"/>
</dbReference>
<dbReference type="STRING" id="45073.Lqui_0039"/>
<keyword evidence="3" id="KW-1185">Reference proteome</keyword>
<dbReference type="EMBL" id="LNYS01000001">
    <property type="protein sequence ID" value="KTD53084.1"/>
    <property type="molecule type" value="Genomic_DNA"/>
</dbReference>
<organism evidence="2 3">
    <name type="scientific">Legionella quinlivanii</name>
    <dbReference type="NCBI Taxonomy" id="45073"/>
    <lineage>
        <taxon>Bacteria</taxon>
        <taxon>Pseudomonadati</taxon>
        <taxon>Pseudomonadota</taxon>
        <taxon>Gammaproteobacteria</taxon>
        <taxon>Legionellales</taxon>
        <taxon>Legionellaceae</taxon>
        <taxon>Legionella</taxon>
    </lineage>
</organism>
<comment type="caution">
    <text evidence="2">The sequence shown here is derived from an EMBL/GenBank/DDBJ whole genome shotgun (WGS) entry which is preliminary data.</text>
</comment>
<dbReference type="PANTHER" id="PTHR35585">
    <property type="entry name" value="HHE DOMAIN PROTEIN (AFU_ORTHOLOGUE AFUA_4G00730)"/>
    <property type="match status" value="1"/>
</dbReference>
<proteinExistence type="predicted"/>
<name>A0A0W0Y818_9GAMM</name>
<dbReference type="PATRIC" id="fig|45073.5.peg.41"/>
<dbReference type="PANTHER" id="PTHR35585:SF1">
    <property type="entry name" value="HHE DOMAIN PROTEIN (AFU_ORTHOLOGUE AFUA_4G00730)"/>
    <property type="match status" value="1"/>
</dbReference>
<dbReference type="Gene3D" id="1.20.120.520">
    <property type="entry name" value="nmb1532 protein domain like"/>
    <property type="match status" value="1"/>
</dbReference>
<gene>
    <name evidence="2" type="ORF">Lqui_0039</name>
</gene>
<evidence type="ECO:0000259" key="1">
    <source>
        <dbReference type="Pfam" id="PF01814"/>
    </source>
</evidence>
<reference evidence="2 3" key="1">
    <citation type="submission" date="2015-11" db="EMBL/GenBank/DDBJ databases">
        <title>Genomic analysis of 38 Legionella species identifies large and diverse effector repertoires.</title>
        <authorList>
            <person name="Burstein D."/>
            <person name="Amaro F."/>
            <person name="Zusman T."/>
            <person name="Lifshitz Z."/>
            <person name="Cohen O."/>
            <person name="Gilbert J.A."/>
            <person name="Pupko T."/>
            <person name="Shuman H.A."/>
            <person name="Segal G."/>
        </authorList>
    </citation>
    <scope>NUCLEOTIDE SEQUENCE [LARGE SCALE GENOMIC DNA]</scope>
    <source>
        <strain evidence="2 3">CDC#1442-AUS-E</strain>
    </source>
</reference>
<dbReference type="AlphaFoldDB" id="A0A0W0Y818"/>
<evidence type="ECO:0000313" key="2">
    <source>
        <dbReference type="EMBL" id="KTD53084.1"/>
    </source>
</evidence>
<evidence type="ECO:0000313" key="3">
    <source>
        <dbReference type="Proteomes" id="UP000054618"/>
    </source>
</evidence>
<dbReference type="RefSeq" id="WP_058506172.1">
    <property type="nucleotide sequence ID" value="NZ_CAAAIK010000013.1"/>
</dbReference>
<feature type="domain" description="Hemerythrin-like" evidence="1">
    <location>
        <begin position="3"/>
        <end position="119"/>
    </location>
</feature>
<dbReference type="Proteomes" id="UP000054618">
    <property type="component" value="Unassembled WGS sequence"/>
</dbReference>
<sequence>MNAIDFLIREHERVKQRFLDISDESHREETRKKMFNELCMELIRHEKMEHKVWYPHFKNDDRLDDTVRHLLTEEKHAEQAIRQFDDIKTVAAWERKFNKLMDDVIHHAEEEEQKLFPKVRKLLTEEELEQIGKDMRQFKRQYPKDLH</sequence>
<dbReference type="OrthoDB" id="9793637at2"/>
<accession>A0A0W0Y818</accession>
<protein>
    <recommendedName>
        <fullName evidence="1">Hemerythrin-like domain-containing protein</fullName>
    </recommendedName>
</protein>
<dbReference type="InterPro" id="IPR012312">
    <property type="entry name" value="Hemerythrin-like"/>
</dbReference>